<evidence type="ECO:0000256" key="1">
    <source>
        <dbReference type="ARBA" id="ARBA00022574"/>
    </source>
</evidence>
<feature type="region of interest" description="Disordered" evidence="3">
    <location>
        <begin position="24"/>
        <end position="56"/>
    </location>
</feature>
<dbReference type="PANTHER" id="PTHR44472:SF1">
    <property type="entry name" value="DDB1 AND CUL4 ASSOCIATED FACTOR 4"/>
    <property type="match status" value="1"/>
</dbReference>
<dbReference type="InterPro" id="IPR015943">
    <property type="entry name" value="WD40/YVTN_repeat-like_dom_sf"/>
</dbReference>
<dbReference type="Gene3D" id="2.130.10.10">
    <property type="entry name" value="YVTN repeat-like/Quinoprotein amine dehydrogenase"/>
    <property type="match status" value="1"/>
</dbReference>
<dbReference type="InterPro" id="IPR052254">
    <property type="entry name" value="CUL4-DDB1_E3_ligase_receptor"/>
</dbReference>
<proteinExistence type="predicted"/>
<dbReference type="PANTHER" id="PTHR44472">
    <property type="entry name" value="DDB1- AND CUL4-ASSOCIATED FACTOR 4-RELATED"/>
    <property type="match status" value="1"/>
</dbReference>
<feature type="compositionally biased region" description="Low complexity" evidence="3">
    <location>
        <begin position="32"/>
        <end position="43"/>
    </location>
</feature>
<sequence length="409" mass="45933">MPLELPGLYYDHERKRYFPISSRLRASGAPGGSSHSSLPPSRDTSSRENSSEDIPVSRIHMKRRTGLWRAQGGLNGLPAYSERDRTLHQIQCIYLAQTSRLQQERIPVYAPIRSFCRAILNGQAHTFIGDSAGWLYSGGESLNEDDWSVDFNLHPDSQVGVTDVLESYSRTSLLTFNNFYDVRSSHLRGDSLVIGAERKALYFPDVSVPTFESLYTHSDVFSVHHDEHLVYAGVRNGSVLRFDLRVAKYGDHLFEERFKGRSRSSVLRLDVVRDTQLLLSHMNGMLATYDLRFTKGNRPLVHFSGHVNTLTEHLGLAVDPLQTFVFAAGQDCVIRGWSLRTGERLAASPLSLDRDASATMETFPPTSLLTTVFKDAVAAIQITEERDGDVCLWATSAGMLYKYYLSQMS</sequence>
<protein>
    <recommendedName>
        <fullName evidence="6">WD40 repeat-like protein</fullName>
    </recommendedName>
</protein>
<organism evidence="4 5">
    <name type="scientific">Fistulina hepatica ATCC 64428</name>
    <dbReference type="NCBI Taxonomy" id="1128425"/>
    <lineage>
        <taxon>Eukaryota</taxon>
        <taxon>Fungi</taxon>
        <taxon>Dikarya</taxon>
        <taxon>Basidiomycota</taxon>
        <taxon>Agaricomycotina</taxon>
        <taxon>Agaricomycetes</taxon>
        <taxon>Agaricomycetidae</taxon>
        <taxon>Agaricales</taxon>
        <taxon>Fistulinaceae</taxon>
        <taxon>Fistulina</taxon>
    </lineage>
</organism>
<gene>
    <name evidence="4" type="ORF">FISHEDRAFT_66352</name>
</gene>
<evidence type="ECO:0000256" key="2">
    <source>
        <dbReference type="ARBA" id="ARBA00022737"/>
    </source>
</evidence>
<evidence type="ECO:0000313" key="5">
    <source>
        <dbReference type="Proteomes" id="UP000054144"/>
    </source>
</evidence>
<keyword evidence="5" id="KW-1185">Reference proteome</keyword>
<keyword evidence="1" id="KW-0853">WD repeat</keyword>
<dbReference type="AlphaFoldDB" id="A0A0D7A7F1"/>
<accession>A0A0D7A7F1</accession>
<dbReference type="Proteomes" id="UP000054144">
    <property type="component" value="Unassembled WGS sequence"/>
</dbReference>
<keyword evidence="2" id="KW-0677">Repeat</keyword>
<dbReference type="EMBL" id="KN882025">
    <property type="protein sequence ID" value="KIY46680.1"/>
    <property type="molecule type" value="Genomic_DNA"/>
</dbReference>
<name>A0A0D7A7F1_9AGAR</name>
<evidence type="ECO:0008006" key="6">
    <source>
        <dbReference type="Google" id="ProtNLM"/>
    </source>
</evidence>
<evidence type="ECO:0000313" key="4">
    <source>
        <dbReference type="EMBL" id="KIY46680.1"/>
    </source>
</evidence>
<dbReference type="OrthoDB" id="128867at2759"/>
<evidence type="ECO:0000256" key="3">
    <source>
        <dbReference type="SAM" id="MobiDB-lite"/>
    </source>
</evidence>
<reference evidence="4 5" key="1">
    <citation type="journal article" date="2015" name="Fungal Genet. Biol.">
        <title>Evolution of novel wood decay mechanisms in Agaricales revealed by the genome sequences of Fistulina hepatica and Cylindrobasidium torrendii.</title>
        <authorList>
            <person name="Floudas D."/>
            <person name="Held B.W."/>
            <person name="Riley R."/>
            <person name="Nagy L.G."/>
            <person name="Koehler G."/>
            <person name="Ransdell A.S."/>
            <person name="Younus H."/>
            <person name="Chow J."/>
            <person name="Chiniquy J."/>
            <person name="Lipzen A."/>
            <person name="Tritt A."/>
            <person name="Sun H."/>
            <person name="Haridas S."/>
            <person name="LaButti K."/>
            <person name="Ohm R.A."/>
            <person name="Kues U."/>
            <person name="Blanchette R.A."/>
            <person name="Grigoriev I.V."/>
            <person name="Minto R.E."/>
            <person name="Hibbett D.S."/>
        </authorList>
    </citation>
    <scope>NUCLEOTIDE SEQUENCE [LARGE SCALE GENOMIC DNA]</scope>
    <source>
        <strain evidence="4 5">ATCC 64428</strain>
    </source>
</reference>
<dbReference type="SUPFAM" id="SSF101908">
    <property type="entry name" value="Putative isomerase YbhE"/>
    <property type="match status" value="1"/>
</dbReference>
<dbReference type="Pfam" id="PF23761">
    <property type="entry name" value="Beta-prop_DCAF4"/>
    <property type="match status" value="1"/>
</dbReference>